<dbReference type="EMBL" id="GDAI01002684">
    <property type="protein sequence ID" value="JAI14919.1"/>
    <property type="molecule type" value="mRNA"/>
</dbReference>
<keyword evidence="4 9" id="KW-0418">Kinase</keyword>
<dbReference type="PROSITE" id="PS00106">
    <property type="entry name" value="GALACTOKINASE"/>
    <property type="match status" value="1"/>
</dbReference>
<keyword evidence="5" id="KW-0067">ATP-binding</keyword>
<dbReference type="NCBIfam" id="TIGR00131">
    <property type="entry name" value="gal_kin"/>
    <property type="match status" value="1"/>
</dbReference>
<dbReference type="InterPro" id="IPR006203">
    <property type="entry name" value="GHMP_knse_ATP-bd_CS"/>
</dbReference>
<dbReference type="AlphaFoldDB" id="A0A0K8TKS2"/>
<dbReference type="InterPro" id="IPR006204">
    <property type="entry name" value="GHMP_kinase_N_dom"/>
</dbReference>
<dbReference type="SUPFAM" id="SSF55060">
    <property type="entry name" value="GHMP Kinase, C-terminal domain"/>
    <property type="match status" value="1"/>
</dbReference>
<dbReference type="PANTHER" id="PTHR10457">
    <property type="entry name" value="MEVALONATE KINASE/GALACTOKINASE"/>
    <property type="match status" value="1"/>
</dbReference>
<sequence>MDDIFVPVTEIGSLDFNQRLVDLNEHFKVEYGADPEFFVKVPGRVNLIGEHIDYCGYPVLPMAIEQSIFLAVGRSGDDLVHLRNLESKYENFKCNVNTFKIDLPTCGGPAWYSYFLCGVKGIFDFVGGDVRRHGFFVSVSGNIPPASGLSSSSALVSAATLATAFIHGLKLPSQKLASIAAVCERYIGTQGGGMDQAIAFLAQPGCAQLIHFDPLKAEPIRLPMHSIFVVANSLAEMNKAATSDFNERVVECRISCHLLAKKLGVEGWRQLSRLRELQNNLGCDLNELESLASQNINKDVYTRHEVLTELEITDQELSKNFLTPNTQAMQLFKLRQRTMHVIQESKRVWKFRTEAESDNSSLERLSELMRQSHTSLRNLYECSHPCLDKLVEISQNLNIGARLTGAGWGGSIVALCDSLDSCNKYIQVLKEKYYKDLPQAKGRNLDNVVFATYPCGGAEVFYHKQTN</sequence>
<dbReference type="Pfam" id="PF10509">
    <property type="entry name" value="GalKase_gal_bdg"/>
    <property type="match status" value="1"/>
</dbReference>
<keyword evidence="3" id="KW-0547">Nucleotide-binding</keyword>
<dbReference type="InterPro" id="IPR000705">
    <property type="entry name" value="Galactokinase"/>
</dbReference>
<dbReference type="InterPro" id="IPR006206">
    <property type="entry name" value="Mevalonate/galactokinase"/>
</dbReference>
<evidence type="ECO:0000256" key="3">
    <source>
        <dbReference type="ARBA" id="ARBA00022741"/>
    </source>
</evidence>
<dbReference type="PRINTS" id="PR00473">
    <property type="entry name" value="GALCTOKINASE"/>
</dbReference>
<dbReference type="GO" id="GO:0006012">
    <property type="term" value="P:galactose metabolic process"/>
    <property type="evidence" value="ECO:0007669"/>
    <property type="project" value="InterPro"/>
</dbReference>
<dbReference type="GO" id="GO:0005829">
    <property type="term" value="C:cytosol"/>
    <property type="evidence" value="ECO:0007669"/>
    <property type="project" value="TreeGrafter"/>
</dbReference>
<dbReference type="PANTHER" id="PTHR10457:SF7">
    <property type="entry name" value="GALACTOKINASE-RELATED"/>
    <property type="match status" value="1"/>
</dbReference>
<dbReference type="GO" id="GO:0004335">
    <property type="term" value="F:galactokinase activity"/>
    <property type="evidence" value="ECO:0007669"/>
    <property type="project" value="InterPro"/>
</dbReference>
<name>A0A0K8TKS2_TABBR</name>
<evidence type="ECO:0000259" key="7">
    <source>
        <dbReference type="Pfam" id="PF08544"/>
    </source>
</evidence>
<dbReference type="InterPro" id="IPR013750">
    <property type="entry name" value="GHMP_kinase_C_dom"/>
</dbReference>
<evidence type="ECO:0000256" key="2">
    <source>
        <dbReference type="ARBA" id="ARBA00022679"/>
    </source>
</evidence>
<dbReference type="PIRSF" id="PIRSF000530">
    <property type="entry name" value="Galactokinase"/>
    <property type="match status" value="1"/>
</dbReference>
<comment type="similarity">
    <text evidence="1">Belongs to the GHMP kinase family. GalK subfamily.</text>
</comment>
<organism evidence="9">
    <name type="scientific">Tabanus bromius</name>
    <name type="common">Band-eyed brown horse fly</name>
    <dbReference type="NCBI Taxonomy" id="304241"/>
    <lineage>
        <taxon>Eukaryota</taxon>
        <taxon>Metazoa</taxon>
        <taxon>Ecdysozoa</taxon>
        <taxon>Arthropoda</taxon>
        <taxon>Hexapoda</taxon>
        <taxon>Insecta</taxon>
        <taxon>Pterygota</taxon>
        <taxon>Neoptera</taxon>
        <taxon>Endopterygota</taxon>
        <taxon>Diptera</taxon>
        <taxon>Brachycera</taxon>
        <taxon>Tabanomorpha</taxon>
        <taxon>Tabanoidea</taxon>
        <taxon>Tabanidae</taxon>
        <taxon>Tabanus</taxon>
    </lineage>
</organism>
<dbReference type="Gene3D" id="1.20.1440.340">
    <property type="match status" value="1"/>
</dbReference>
<evidence type="ECO:0000259" key="8">
    <source>
        <dbReference type="Pfam" id="PF10509"/>
    </source>
</evidence>
<dbReference type="InterPro" id="IPR019741">
    <property type="entry name" value="Galactokinase_CS"/>
</dbReference>
<protein>
    <submittedName>
        <fullName evidence="9">Putative galactokinase</fullName>
    </submittedName>
</protein>
<proteinExistence type="evidence at transcript level"/>
<evidence type="ECO:0000256" key="4">
    <source>
        <dbReference type="ARBA" id="ARBA00022777"/>
    </source>
</evidence>
<accession>A0A0K8TKS2</accession>
<feature type="domain" description="GHMP kinase C-terminal" evidence="7">
    <location>
        <begin position="359"/>
        <end position="434"/>
    </location>
</feature>
<feature type="domain" description="Galactokinase N-terminal" evidence="8">
    <location>
        <begin position="26"/>
        <end position="74"/>
    </location>
</feature>
<feature type="domain" description="GHMP kinase N-terminal" evidence="6">
    <location>
        <begin position="127"/>
        <end position="201"/>
    </location>
</feature>
<dbReference type="InterPro" id="IPR014721">
    <property type="entry name" value="Ribsml_uS5_D2-typ_fold_subgr"/>
</dbReference>
<evidence type="ECO:0000256" key="1">
    <source>
        <dbReference type="ARBA" id="ARBA00006566"/>
    </source>
</evidence>
<dbReference type="PRINTS" id="PR00959">
    <property type="entry name" value="MEVGALKINASE"/>
</dbReference>
<keyword evidence="2" id="KW-0808">Transferase</keyword>
<dbReference type="Gene3D" id="3.30.70.3170">
    <property type="match status" value="1"/>
</dbReference>
<dbReference type="GO" id="GO:0005524">
    <property type="term" value="F:ATP binding"/>
    <property type="evidence" value="ECO:0007669"/>
    <property type="project" value="UniProtKB-KW"/>
</dbReference>
<dbReference type="InterPro" id="IPR036554">
    <property type="entry name" value="GHMP_kinase_C_sf"/>
</dbReference>
<dbReference type="Pfam" id="PF08544">
    <property type="entry name" value="GHMP_kinases_C"/>
    <property type="match status" value="1"/>
</dbReference>
<reference evidence="9" key="1">
    <citation type="journal article" date="2015" name="Insect Biochem. Mol. Biol.">
        <title>An insight into the sialome of the horse fly, Tabanus bromius.</title>
        <authorList>
            <person name="Ribeiro J.M."/>
            <person name="Kazimirova M."/>
            <person name="Takac P."/>
            <person name="Andersen J.F."/>
            <person name="Francischetti I.M."/>
        </authorList>
    </citation>
    <scope>NUCLEOTIDE SEQUENCE</scope>
</reference>
<evidence type="ECO:0000256" key="5">
    <source>
        <dbReference type="ARBA" id="ARBA00022840"/>
    </source>
</evidence>
<evidence type="ECO:0000259" key="6">
    <source>
        <dbReference type="Pfam" id="PF00288"/>
    </source>
</evidence>
<dbReference type="InterPro" id="IPR019539">
    <property type="entry name" value="GalKase_N"/>
</dbReference>
<dbReference type="PROSITE" id="PS00627">
    <property type="entry name" value="GHMP_KINASES_ATP"/>
    <property type="match status" value="1"/>
</dbReference>
<evidence type="ECO:0000313" key="9">
    <source>
        <dbReference type="EMBL" id="JAI14919.1"/>
    </source>
</evidence>
<dbReference type="SUPFAM" id="SSF54211">
    <property type="entry name" value="Ribosomal protein S5 domain 2-like"/>
    <property type="match status" value="1"/>
</dbReference>
<dbReference type="InterPro" id="IPR020568">
    <property type="entry name" value="Ribosomal_Su5_D2-typ_SF"/>
</dbReference>
<dbReference type="Pfam" id="PF00288">
    <property type="entry name" value="GHMP_kinases_N"/>
    <property type="match status" value="1"/>
</dbReference>
<dbReference type="Gene3D" id="3.30.230.10">
    <property type="match status" value="1"/>
</dbReference>